<keyword evidence="1" id="KW-1133">Transmembrane helix</keyword>
<comment type="caution">
    <text evidence="2">The sequence shown here is derived from an EMBL/GenBank/DDBJ whole genome shotgun (WGS) entry which is preliminary data.</text>
</comment>
<gene>
    <name evidence="2" type="ORF">QQX09_03910</name>
</gene>
<keyword evidence="1" id="KW-0812">Transmembrane</keyword>
<reference evidence="2" key="1">
    <citation type="submission" date="2023-06" db="EMBL/GenBank/DDBJ databases">
        <title>Sysu t00192.</title>
        <authorList>
            <person name="Gao L."/>
            <person name="Fang B.-Z."/>
            <person name="Li W.-J."/>
        </authorList>
    </citation>
    <scope>NUCLEOTIDE SEQUENCE</scope>
    <source>
        <strain evidence="2">SYSU T00192</strain>
    </source>
</reference>
<name>A0ABT8G7A3_9MICO</name>
<keyword evidence="1" id="KW-1003">Cell membrane</keyword>
<dbReference type="Proteomes" id="UP001172728">
    <property type="component" value="Unassembled WGS sequence"/>
</dbReference>
<keyword evidence="1" id="KW-0472">Membrane</keyword>
<accession>A0ABT8G7A3</accession>
<comment type="similarity">
    <text evidence="1">Belongs to the SURF1 family.</text>
</comment>
<dbReference type="RefSeq" id="WP_301131447.1">
    <property type="nucleotide sequence ID" value="NZ_JAUHPW010000002.1"/>
</dbReference>
<proteinExistence type="inferred from homology"/>
<dbReference type="Pfam" id="PF02104">
    <property type="entry name" value="SURF1"/>
    <property type="match status" value="1"/>
</dbReference>
<organism evidence="2 3">
    <name type="scientific">Demequina litoralis</name>
    <dbReference type="NCBI Taxonomy" id="3051660"/>
    <lineage>
        <taxon>Bacteria</taxon>
        <taxon>Bacillati</taxon>
        <taxon>Actinomycetota</taxon>
        <taxon>Actinomycetes</taxon>
        <taxon>Micrococcales</taxon>
        <taxon>Demequinaceae</taxon>
        <taxon>Demequina</taxon>
    </lineage>
</organism>
<evidence type="ECO:0000256" key="1">
    <source>
        <dbReference type="RuleBase" id="RU363076"/>
    </source>
</evidence>
<protein>
    <recommendedName>
        <fullName evidence="1">SURF1-like protein</fullName>
    </recommendedName>
</protein>
<dbReference type="PROSITE" id="PS50895">
    <property type="entry name" value="SURF1"/>
    <property type="match status" value="1"/>
</dbReference>
<dbReference type="EMBL" id="JAUHPW010000002">
    <property type="protein sequence ID" value="MDN4475000.1"/>
    <property type="molecule type" value="Genomic_DNA"/>
</dbReference>
<sequence>MTAQDTRGSLLWGRVIAAVLVAAIAVGVCGALGWWQWSRASTTGRTVQPDPAVPLAEALAPAASAGTAYGRQVTVTGTWADEDAAVVTGREVDGVAAEMLVRALTVPASATGTGEEATLAVVVGWRPEGDVAGPDDAPGTEVSIEGYLRAPEASAASSAPDTAPADGTFWASAMATSELAQHWPAPLYSALLVSYEGTDTWTALEPLPPTTELNFRSAAYALEWWLFGAFALFITVRWIRDNGRAHPETPDDASDTREDQA</sequence>
<evidence type="ECO:0000313" key="3">
    <source>
        <dbReference type="Proteomes" id="UP001172728"/>
    </source>
</evidence>
<evidence type="ECO:0000313" key="2">
    <source>
        <dbReference type="EMBL" id="MDN4475000.1"/>
    </source>
</evidence>
<feature type="transmembrane region" description="Helical" evidence="1">
    <location>
        <begin position="12"/>
        <end position="37"/>
    </location>
</feature>
<comment type="subcellular location">
    <subcellularLocation>
        <location evidence="1">Cell membrane</location>
        <topology evidence="1">Multi-pass membrane protein</topology>
    </subcellularLocation>
</comment>
<keyword evidence="3" id="KW-1185">Reference proteome</keyword>
<dbReference type="InterPro" id="IPR002994">
    <property type="entry name" value="Surf1/Shy1"/>
</dbReference>
<feature type="transmembrane region" description="Helical" evidence="1">
    <location>
        <begin position="218"/>
        <end position="239"/>
    </location>
</feature>